<dbReference type="EMBL" id="BLXT01005595">
    <property type="protein sequence ID" value="GFO24181.1"/>
    <property type="molecule type" value="Genomic_DNA"/>
</dbReference>
<evidence type="ECO:0000313" key="2">
    <source>
        <dbReference type="Proteomes" id="UP000735302"/>
    </source>
</evidence>
<reference evidence="1 2" key="1">
    <citation type="journal article" date="2021" name="Elife">
        <title>Chloroplast acquisition without the gene transfer in kleptoplastic sea slugs, Plakobranchus ocellatus.</title>
        <authorList>
            <person name="Maeda T."/>
            <person name="Takahashi S."/>
            <person name="Yoshida T."/>
            <person name="Shimamura S."/>
            <person name="Takaki Y."/>
            <person name="Nagai Y."/>
            <person name="Toyoda A."/>
            <person name="Suzuki Y."/>
            <person name="Arimoto A."/>
            <person name="Ishii H."/>
            <person name="Satoh N."/>
            <person name="Nishiyama T."/>
            <person name="Hasebe M."/>
            <person name="Maruyama T."/>
            <person name="Minagawa J."/>
            <person name="Obokata J."/>
            <person name="Shigenobu S."/>
        </authorList>
    </citation>
    <scope>NUCLEOTIDE SEQUENCE [LARGE SCALE GENOMIC DNA]</scope>
</reference>
<dbReference type="Proteomes" id="UP000735302">
    <property type="component" value="Unassembled WGS sequence"/>
</dbReference>
<evidence type="ECO:0000313" key="1">
    <source>
        <dbReference type="EMBL" id="GFO24181.1"/>
    </source>
</evidence>
<sequence length="100" mass="10681">MSWAVIKESTDLFYASDKKTGHARGPILVLSLRSPIVSVRGNPRDVITLRLDAQPAETLWNHLESSAIKIVAEAMVVAISVMQFAEVPAAAAVAAALVEV</sequence>
<name>A0AAV4BYI4_9GAST</name>
<keyword evidence="2" id="KW-1185">Reference proteome</keyword>
<comment type="caution">
    <text evidence="1">The sequence shown here is derived from an EMBL/GenBank/DDBJ whole genome shotgun (WGS) entry which is preliminary data.</text>
</comment>
<protein>
    <submittedName>
        <fullName evidence="1">Uncharacterized protein</fullName>
    </submittedName>
</protein>
<accession>A0AAV4BYI4</accession>
<proteinExistence type="predicted"/>
<dbReference type="AlphaFoldDB" id="A0AAV4BYI4"/>
<organism evidence="1 2">
    <name type="scientific">Plakobranchus ocellatus</name>
    <dbReference type="NCBI Taxonomy" id="259542"/>
    <lineage>
        <taxon>Eukaryota</taxon>
        <taxon>Metazoa</taxon>
        <taxon>Spiralia</taxon>
        <taxon>Lophotrochozoa</taxon>
        <taxon>Mollusca</taxon>
        <taxon>Gastropoda</taxon>
        <taxon>Heterobranchia</taxon>
        <taxon>Euthyneura</taxon>
        <taxon>Panpulmonata</taxon>
        <taxon>Sacoglossa</taxon>
        <taxon>Placobranchoidea</taxon>
        <taxon>Plakobranchidae</taxon>
        <taxon>Plakobranchus</taxon>
    </lineage>
</organism>
<gene>
    <name evidence="1" type="ORF">PoB_005068600</name>
</gene>